<sequence length="209" mass="21973">MNKMIKRGIAGVGALGAAGGVLFGALPSDAATGAAASQPGPLHSSQLKYVMHTWACDSDAGLDGRACQVGAEVPKGWAWTKVDRYQARFDKSNLWMVRIDGYLPNAGSTAAMAKAKQKALRGTAGLKILSVKSSSLPNTVTKSRIYFTTVTYTYRDATRGIRWVATRYADPMDHGAGAQEELTVSGRPQDAGALGVVLNRATQTVALAG</sequence>
<protein>
    <recommendedName>
        <fullName evidence="4">Peptidase inhibitor family I36</fullName>
    </recommendedName>
</protein>
<comment type="caution">
    <text evidence="2">The sequence shown here is derived from an EMBL/GenBank/DDBJ whole genome shotgun (WGS) entry which is preliminary data.</text>
</comment>
<dbReference type="EMBL" id="BAABAA010000007">
    <property type="protein sequence ID" value="GAA3572795.1"/>
    <property type="molecule type" value="Genomic_DNA"/>
</dbReference>
<organism evidence="2 3">
    <name type="scientific">Kribbella ginsengisoli</name>
    <dbReference type="NCBI Taxonomy" id="363865"/>
    <lineage>
        <taxon>Bacteria</taxon>
        <taxon>Bacillati</taxon>
        <taxon>Actinomycetota</taxon>
        <taxon>Actinomycetes</taxon>
        <taxon>Propionibacteriales</taxon>
        <taxon>Kribbellaceae</taxon>
        <taxon>Kribbella</taxon>
    </lineage>
</organism>
<evidence type="ECO:0000313" key="3">
    <source>
        <dbReference type="Proteomes" id="UP001501222"/>
    </source>
</evidence>
<dbReference type="RefSeq" id="WP_344844116.1">
    <property type="nucleotide sequence ID" value="NZ_BAABAA010000007.1"/>
</dbReference>
<evidence type="ECO:0000313" key="2">
    <source>
        <dbReference type="EMBL" id="GAA3572795.1"/>
    </source>
</evidence>
<accession>A0ABP6XUC4</accession>
<evidence type="ECO:0000256" key="1">
    <source>
        <dbReference type="SAM" id="SignalP"/>
    </source>
</evidence>
<proteinExistence type="predicted"/>
<dbReference type="Proteomes" id="UP001501222">
    <property type="component" value="Unassembled WGS sequence"/>
</dbReference>
<keyword evidence="3" id="KW-1185">Reference proteome</keyword>
<evidence type="ECO:0008006" key="4">
    <source>
        <dbReference type="Google" id="ProtNLM"/>
    </source>
</evidence>
<keyword evidence="1" id="KW-0732">Signal</keyword>
<gene>
    <name evidence="2" type="ORF">GCM10022235_47760</name>
</gene>
<feature type="chain" id="PRO_5045707132" description="Peptidase inhibitor family I36" evidence="1">
    <location>
        <begin position="31"/>
        <end position="209"/>
    </location>
</feature>
<feature type="signal peptide" evidence="1">
    <location>
        <begin position="1"/>
        <end position="30"/>
    </location>
</feature>
<reference evidence="3" key="1">
    <citation type="journal article" date="2019" name="Int. J. Syst. Evol. Microbiol.">
        <title>The Global Catalogue of Microorganisms (GCM) 10K type strain sequencing project: providing services to taxonomists for standard genome sequencing and annotation.</title>
        <authorList>
            <consortium name="The Broad Institute Genomics Platform"/>
            <consortium name="The Broad Institute Genome Sequencing Center for Infectious Disease"/>
            <person name="Wu L."/>
            <person name="Ma J."/>
        </authorList>
    </citation>
    <scope>NUCLEOTIDE SEQUENCE [LARGE SCALE GENOMIC DNA]</scope>
    <source>
        <strain evidence="3">JCM 16928</strain>
    </source>
</reference>
<name>A0ABP6XUC4_9ACTN</name>